<dbReference type="GO" id="GO:0005930">
    <property type="term" value="C:axoneme"/>
    <property type="evidence" value="ECO:0007669"/>
    <property type="project" value="UniProtKB-SubCell"/>
</dbReference>
<dbReference type="GO" id="GO:0010975">
    <property type="term" value="P:regulation of neuron projection development"/>
    <property type="evidence" value="ECO:0007669"/>
    <property type="project" value="TreeGrafter"/>
</dbReference>
<evidence type="ECO:0000256" key="1">
    <source>
        <dbReference type="ARBA" id="ARBA00004430"/>
    </source>
</evidence>
<evidence type="ECO:0000256" key="4">
    <source>
        <dbReference type="ARBA" id="ARBA00023212"/>
    </source>
</evidence>
<gene>
    <name evidence="9" type="ORF">ILUMI_24815</name>
</gene>
<dbReference type="AlphaFoldDB" id="A0A8K0C9T0"/>
<dbReference type="OrthoDB" id="6360546at2759"/>
<evidence type="ECO:0000256" key="3">
    <source>
        <dbReference type="ARBA" id="ARBA00022737"/>
    </source>
</evidence>
<name>A0A8K0C9T0_IGNLU</name>
<evidence type="ECO:0000313" key="9">
    <source>
        <dbReference type="EMBL" id="KAF2881372.1"/>
    </source>
</evidence>
<comment type="function">
    <text evidence="6">Microtubule inner protein (MIP) part of the dynein-decorated doublet microtubules (DMTs) in cilia axoneme, which is required for motile cilia beating.</text>
</comment>
<protein>
    <recommendedName>
        <fullName evidence="7">EF-hand domain-containing family member C2</fullName>
    </recommendedName>
</protein>
<dbReference type="InterPro" id="IPR006602">
    <property type="entry name" value="DM10_dom"/>
</dbReference>
<feature type="domain" description="DM10" evidence="8">
    <location>
        <begin position="76"/>
        <end position="183"/>
    </location>
</feature>
<evidence type="ECO:0000256" key="6">
    <source>
        <dbReference type="ARBA" id="ARBA00035003"/>
    </source>
</evidence>
<proteinExistence type="predicted"/>
<dbReference type="Gene3D" id="1.10.238.10">
    <property type="entry name" value="EF-hand"/>
    <property type="match status" value="1"/>
</dbReference>
<evidence type="ECO:0000259" key="8">
    <source>
        <dbReference type="PROSITE" id="PS51336"/>
    </source>
</evidence>
<keyword evidence="10" id="KW-1185">Reference proteome</keyword>
<keyword evidence="5" id="KW-0966">Cell projection</keyword>
<accession>A0A8K0C9T0</accession>
<dbReference type="Gene3D" id="2.30.29.170">
    <property type="match status" value="3"/>
</dbReference>
<dbReference type="GO" id="GO:0005874">
    <property type="term" value="C:microtubule"/>
    <property type="evidence" value="ECO:0007669"/>
    <property type="project" value="TreeGrafter"/>
</dbReference>
<feature type="domain" description="DM10" evidence="8">
    <location>
        <begin position="227"/>
        <end position="366"/>
    </location>
</feature>
<dbReference type="InterPro" id="IPR040193">
    <property type="entry name" value="EFHC1/EFHC2/EFHB"/>
</dbReference>
<dbReference type="PANTHER" id="PTHR12086">
    <property type="entry name" value="EF-HAND DOMAIN C-TERMINAL CONTAINING PROTEIN"/>
    <property type="match status" value="1"/>
</dbReference>
<sequence length="765" mass="88698">MCARCPDLPFLPGFTFNPMIGKTNFKRAPLFDYIAPGVPGLVERVKPNMLGCLSDRYPSLFPRGEVPEIPTWIAFDKQILRFEAFFKETLQEFKNAAFQIRKVRILFFLEDATIQVMEPKVDNSGIPQGTLISRQRIRFPAPMDANFYDIVDLNVGNEVEFFGRVFKIIDCDRFTRNFLNRCGIAVPDPINTPGDPYLEHRSHESDTMLPRKPRKKIDTLGQFLANDRKVLRFYGYWDDQETDFGYLHYLEIHYYLADDTIDIKENVVDSAGRDNSFVFMRRAKMPKVYKGLPGPGAHSPFTVLNVLGPGLQGGRYIADTLDCGTEHVDYYKEQDFTIGGVINVFGRKVVITDCDPFTKEYYRIKYGIDDFTTVPTPVDLQKVPCRVEQKRELPPWNGYGSFEDSAQNCVTVEPKAPHRDFKKFLKFDKVGLDSHVLRFEARMFSKVPENCSRIFIISYYLSDDTISVFEIAPRNSGFQTSEFFRRAPIKLPGQPTFTSNPPECYSPQHMFVGATLAINSFEFVLIDADDYALRYMELNAEEYPKANIRIIMDKVREILRPIYKDFVAENMPSETPVITYAKLRDKLCRVMGHDFTEHEMITIARAFSANCVEEKYDREAIRAITLTELKRYLWDDLERLTEYFIKRDHHRSGLLPRQEVYTLLRGCRLPLDKVLIERILSVIKKDEYGNLDYHDLVRFLDRSRCPLSDVVPINIKYDLWWGSERDPKAGTLINWCEFNKYLDLEKTFAEPPGKSTLEALEPPKH</sequence>
<comment type="subcellular location">
    <subcellularLocation>
        <location evidence="1">Cytoplasm</location>
        <location evidence="1">Cytoskeleton</location>
        <location evidence="1">Cilium axoneme</location>
    </subcellularLocation>
</comment>
<dbReference type="Proteomes" id="UP000801492">
    <property type="component" value="Unassembled WGS sequence"/>
</dbReference>
<dbReference type="PANTHER" id="PTHR12086:SF11">
    <property type="entry name" value="EF-HAND DOMAIN-CONTAINING FAMILY MEMBER C2"/>
    <property type="match status" value="1"/>
</dbReference>
<evidence type="ECO:0000256" key="5">
    <source>
        <dbReference type="ARBA" id="ARBA00023273"/>
    </source>
</evidence>
<feature type="domain" description="DM10" evidence="8">
    <location>
        <begin position="433"/>
        <end position="540"/>
    </location>
</feature>
<dbReference type="EMBL" id="VTPC01090748">
    <property type="protein sequence ID" value="KAF2881372.1"/>
    <property type="molecule type" value="Genomic_DNA"/>
</dbReference>
<evidence type="ECO:0000256" key="2">
    <source>
        <dbReference type="ARBA" id="ARBA00022490"/>
    </source>
</evidence>
<dbReference type="SMART" id="SM00676">
    <property type="entry name" value="DM10"/>
    <property type="match status" value="3"/>
</dbReference>
<reference evidence="9" key="1">
    <citation type="submission" date="2019-08" db="EMBL/GenBank/DDBJ databases">
        <title>The genome of the North American firefly Photinus pyralis.</title>
        <authorList>
            <consortium name="Photinus pyralis genome working group"/>
            <person name="Fallon T.R."/>
            <person name="Sander Lower S.E."/>
            <person name="Weng J.-K."/>
        </authorList>
    </citation>
    <scope>NUCLEOTIDE SEQUENCE</scope>
    <source>
        <strain evidence="9">TRF0915ILg1</strain>
        <tissue evidence="9">Whole body</tissue>
    </source>
</reference>
<keyword evidence="2" id="KW-0963">Cytoplasm</keyword>
<dbReference type="PROSITE" id="PS51336">
    <property type="entry name" value="DM10"/>
    <property type="match status" value="3"/>
</dbReference>
<dbReference type="InterPro" id="IPR011992">
    <property type="entry name" value="EF-hand-dom_pair"/>
</dbReference>
<dbReference type="FunFam" id="2.30.29.170:FF:000004">
    <property type="entry name" value="EF-hand domain containing 2"/>
    <property type="match status" value="1"/>
</dbReference>
<dbReference type="FunFam" id="2.30.29.170:FF:000002">
    <property type="entry name" value="EF-hand domain (C-terminal) containing 1"/>
    <property type="match status" value="1"/>
</dbReference>
<evidence type="ECO:0000256" key="7">
    <source>
        <dbReference type="ARBA" id="ARBA00039880"/>
    </source>
</evidence>
<comment type="caution">
    <text evidence="9">The sequence shown here is derived from an EMBL/GenBank/DDBJ whole genome shotgun (WGS) entry which is preliminary data.</text>
</comment>
<evidence type="ECO:0000313" key="10">
    <source>
        <dbReference type="Proteomes" id="UP000801492"/>
    </source>
</evidence>
<organism evidence="9 10">
    <name type="scientific">Ignelater luminosus</name>
    <name type="common">Cucubano</name>
    <name type="synonym">Pyrophorus luminosus</name>
    <dbReference type="NCBI Taxonomy" id="2038154"/>
    <lineage>
        <taxon>Eukaryota</taxon>
        <taxon>Metazoa</taxon>
        <taxon>Ecdysozoa</taxon>
        <taxon>Arthropoda</taxon>
        <taxon>Hexapoda</taxon>
        <taxon>Insecta</taxon>
        <taxon>Pterygota</taxon>
        <taxon>Neoptera</taxon>
        <taxon>Endopterygota</taxon>
        <taxon>Coleoptera</taxon>
        <taxon>Polyphaga</taxon>
        <taxon>Elateriformia</taxon>
        <taxon>Elateroidea</taxon>
        <taxon>Elateridae</taxon>
        <taxon>Agrypninae</taxon>
        <taxon>Pyrophorini</taxon>
        <taxon>Ignelater</taxon>
    </lineage>
</organism>
<dbReference type="Pfam" id="PF06565">
    <property type="entry name" value="DM10_dom"/>
    <property type="match status" value="3"/>
</dbReference>
<dbReference type="SUPFAM" id="SSF47473">
    <property type="entry name" value="EF-hand"/>
    <property type="match status" value="1"/>
</dbReference>
<keyword evidence="3" id="KW-0677">Repeat</keyword>
<keyword evidence="4" id="KW-0206">Cytoskeleton</keyword>